<feature type="region of interest" description="Disordered" evidence="12">
    <location>
        <begin position="1"/>
        <end position="134"/>
    </location>
</feature>
<feature type="coiled-coil region" evidence="11">
    <location>
        <begin position="511"/>
        <end position="624"/>
    </location>
</feature>
<dbReference type="InterPro" id="IPR005550">
    <property type="entry name" value="Kinetochore_Ndc80"/>
</dbReference>
<comment type="subunit">
    <text evidence="10">Component of the NDC80 complex.</text>
</comment>
<dbReference type="InterPro" id="IPR055260">
    <property type="entry name" value="Ndc80_CH"/>
</dbReference>
<evidence type="ECO:0000256" key="4">
    <source>
        <dbReference type="ARBA" id="ARBA00022776"/>
    </source>
</evidence>
<evidence type="ECO:0000256" key="12">
    <source>
        <dbReference type="SAM" id="MobiDB-lite"/>
    </source>
</evidence>
<keyword evidence="7 10" id="KW-0539">Nucleus</keyword>
<keyword evidence="8 10" id="KW-0131">Cell cycle</keyword>
<keyword evidence="4 10" id="KW-0498">Mitosis</keyword>
<comment type="similarity">
    <text evidence="1 10">Belongs to the NDC80/HEC1 family.</text>
</comment>
<evidence type="ECO:0000256" key="8">
    <source>
        <dbReference type="ARBA" id="ARBA00023306"/>
    </source>
</evidence>
<proteinExistence type="inferred from homology"/>
<reference evidence="14" key="1">
    <citation type="submission" date="2015-11" db="EMBL/GenBank/DDBJ databases">
        <title>De novo transcriptome assembly of four potential Pierce s Disease insect vectors from Arizona vineyards.</title>
        <authorList>
            <person name="Tassone E.E."/>
        </authorList>
    </citation>
    <scope>NUCLEOTIDE SEQUENCE</scope>
</reference>
<evidence type="ECO:0000256" key="11">
    <source>
        <dbReference type="SAM" id="Coils"/>
    </source>
</evidence>
<dbReference type="GO" id="GO:0005634">
    <property type="term" value="C:nucleus"/>
    <property type="evidence" value="ECO:0007669"/>
    <property type="project" value="UniProtKB-SubCell"/>
</dbReference>
<comment type="function">
    <text evidence="10">Acts as a component of the essential kinetochore-associated NDC80 complex, which is required for chromosome segregation and spindle checkpoint activity.</text>
</comment>
<dbReference type="InterPro" id="IPR038273">
    <property type="entry name" value="Ndc80_sf"/>
</dbReference>
<evidence type="ECO:0000256" key="7">
    <source>
        <dbReference type="ARBA" id="ARBA00023242"/>
    </source>
</evidence>
<keyword evidence="3 10" id="KW-0132">Cell division</keyword>
<keyword evidence="9 10" id="KW-0137">Centromere</keyword>
<dbReference type="PANTHER" id="PTHR10643">
    <property type="entry name" value="KINETOCHORE PROTEIN NDC80"/>
    <property type="match status" value="1"/>
</dbReference>
<evidence type="ECO:0000256" key="6">
    <source>
        <dbReference type="ARBA" id="ARBA00023054"/>
    </source>
</evidence>
<dbReference type="PANTHER" id="PTHR10643:SF2">
    <property type="entry name" value="KINETOCHORE PROTEIN NDC80 HOMOLOG"/>
    <property type="match status" value="1"/>
</dbReference>
<dbReference type="GO" id="GO:0051301">
    <property type="term" value="P:cell division"/>
    <property type="evidence" value="ECO:0007669"/>
    <property type="project" value="UniProtKB-UniRule"/>
</dbReference>
<name>A0A1B6LKW6_9HEMI</name>
<dbReference type="GO" id="GO:0031262">
    <property type="term" value="C:Ndc80 complex"/>
    <property type="evidence" value="ECO:0007669"/>
    <property type="project" value="UniProtKB-UniRule"/>
</dbReference>
<sequence length="663" mass="76785">MRKSSLGRRSSTHLPVRVPSLGASGQRTCSGGKKSASLLKQPGFSQQRMRSQSEDRESYGGRATIGGLVRSNTAGTLAPRNLGAMTPITPRQSIHSNLPTGSARAPRNQTMSSDSNRRMSSFGGTKNARKDSRPISEKSFQQIAQSKVQQYFDTYGQEIVGPGNSIRPMNTKLFVDMMDHLLKNIDSRIVLTKSNYLEELPILLRKLGYRSKVDRSWLMTVNTPHSWQHVVGVLSWLVEIVECMNIVDPFEIMMSNNLDDKPDDDEEEDSDDDIPIDKDLILFLKKTYRYKDDPHATEIIDRMDSEYIDKMITELKCTDEDFEVLGREIELKREEVECEAQRRDAQLENVEKLKANRNALQIDCQYYEKFIEESNTFVSSTEAKLAALDQEIALKRTMLSKKQEDLIKLQEKVNHQQISVHEKDKIATEKQNLQRMIKFYENGIREYDNSVFTTDIKSAEEQRKLEKSILDYNKIVAEKIVLEPRLKDVEVKFTLLSEKNSQVMNIVDENLRILKEEYKNAILALKSKKEELENSLWQVKQDQKETEEEIAKTSMFIEGMECDIEKQEELINKESQQLKEELGRYQKMIKEILEEILHFDEVKLEAKKQELKKIEHDWELVQKRTKLILEMHVEKTMEAFNKVQVEANKFANVANKFAKEHLN</sequence>
<feature type="compositionally biased region" description="Polar residues" evidence="12">
    <location>
        <begin position="89"/>
        <end position="100"/>
    </location>
</feature>
<keyword evidence="6 11" id="KW-0175">Coiled coil</keyword>
<protein>
    <recommendedName>
        <fullName evidence="10">Kinetochore protein NDC80</fullName>
    </recommendedName>
</protein>
<dbReference type="Pfam" id="PF03801">
    <property type="entry name" value="Ndc80_HEC"/>
    <property type="match status" value="1"/>
</dbReference>
<keyword evidence="5 10" id="KW-0995">Kinetochore</keyword>
<evidence type="ECO:0000313" key="14">
    <source>
        <dbReference type="EMBL" id="JAT24257.1"/>
    </source>
</evidence>
<comment type="subcellular location">
    <subcellularLocation>
        <location evidence="10">Chromosome</location>
        <location evidence="10">Centromere</location>
        <location evidence="10">Kinetochore</location>
    </subcellularLocation>
    <subcellularLocation>
        <location evidence="10">Nucleus</location>
    </subcellularLocation>
</comment>
<evidence type="ECO:0000256" key="10">
    <source>
        <dbReference type="RuleBase" id="RU368072"/>
    </source>
</evidence>
<dbReference type="EMBL" id="GEBQ01015720">
    <property type="protein sequence ID" value="JAT24257.1"/>
    <property type="molecule type" value="Transcribed_RNA"/>
</dbReference>
<evidence type="ECO:0000256" key="3">
    <source>
        <dbReference type="ARBA" id="ARBA00022618"/>
    </source>
</evidence>
<dbReference type="AlphaFoldDB" id="A0A1B6LKW6"/>
<keyword evidence="2 10" id="KW-0158">Chromosome</keyword>
<dbReference type="Gene3D" id="1.10.418.30">
    <property type="entry name" value="Ncd80 complex, Ncd80 subunit"/>
    <property type="match status" value="1"/>
</dbReference>
<feature type="domain" description="Kinetochore protein Ndc80 CH" evidence="13">
    <location>
        <begin position="108"/>
        <end position="245"/>
    </location>
</feature>
<feature type="coiled-coil region" evidence="11">
    <location>
        <begin position="333"/>
        <end position="363"/>
    </location>
</feature>
<accession>A0A1B6LKW6</accession>
<evidence type="ECO:0000256" key="9">
    <source>
        <dbReference type="ARBA" id="ARBA00023328"/>
    </source>
</evidence>
<evidence type="ECO:0000256" key="1">
    <source>
        <dbReference type="ARBA" id="ARBA00007050"/>
    </source>
</evidence>
<evidence type="ECO:0000256" key="2">
    <source>
        <dbReference type="ARBA" id="ARBA00022454"/>
    </source>
</evidence>
<feature type="compositionally biased region" description="Polar residues" evidence="12">
    <location>
        <begin position="107"/>
        <end position="124"/>
    </location>
</feature>
<evidence type="ECO:0000256" key="5">
    <source>
        <dbReference type="ARBA" id="ARBA00022838"/>
    </source>
</evidence>
<gene>
    <name evidence="14" type="ORF">g.4185</name>
</gene>
<organism evidence="14">
    <name type="scientific">Graphocephala atropunctata</name>
    <dbReference type="NCBI Taxonomy" id="36148"/>
    <lineage>
        <taxon>Eukaryota</taxon>
        <taxon>Metazoa</taxon>
        <taxon>Ecdysozoa</taxon>
        <taxon>Arthropoda</taxon>
        <taxon>Hexapoda</taxon>
        <taxon>Insecta</taxon>
        <taxon>Pterygota</taxon>
        <taxon>Neoptera</taxon>
        <taxon>Paraneoptera</taxon>
        <taxon>Hemiptera</taxon>
        <taxon>Auchenorrhyncha</taxon>
        <taxon>Membracoidea</taxon>
        <taxon>Cicadellidae</taxon>
        <taxon>Cicadellinae</taxon>
        <taxon>Cicadellini</taxon>
        <taxon>Graphocephala</taxon>
    </lineage>
</organism>
<evidence type="ECO:0000259" key="13">
    <source>
        <dbReference type="Pfam" id="PF03801"/>
    </source>
</evidence>
<dbReference type="GO" id="GO:0051315">
    <property type="term" value="P:attachment of mitotic spindle microtubules to kinetochore"/>
    <property type="evidence" value="ECO:0007669"/>
    <property type="project" value="UniProtKB-UniRule"/>
</dbReference>